<evidence type="ECO:0000259" key="4">
    <source>
        <dbReference type="Pfam" id="PF05175"/>
    </source>
</evidence>
<evidence type="ECO:0000259" key="5">
    <source>
        <dbReference type="Pfam" id="PF17827"/>
    </source>
</evidence>
<dbReference type="Gene3D" id="1.10.8.10">
    <property type="entry name" value="DNA helicase RuvA subunit, C-terminal domain"/>
    <property type="match status" value="1"/>
</dbReference>
<dbReference type="InterPro" id="IPR019874">
    <property type="entry name" value="RF_methyltr_PrmC"/>
</dbReference>
<feature type="region of interest" description="Disordered" evidence="3">
    <location>
        <begin position="117"/>
        <end position="141"/>
    </location>
</feature>
<dbReference type="CDD" id="cd02440">
    <property type="entry name" value="AdoMet_MTases"/>
    <property type="match status" value="1"/>
</dbReference>
<gene>
    <name evidence="6" type="primary">prmC</name>
    <name evidence="7" type="ORF">HMPREF0860_0418</name>
    <name evidence="6" type="ORF">HMPREF1325_2631</name>
</gene>
<dbReference type="GO" id="GO:0032259">
    <property type="term" value="P:methylation"/>
    <property type="evidence" value="ECO:0007669"/>
    <property type="project" value="UniProtKB-KW"/>
</dbReference>
<dbReference type="Pfam" id="PF05175">
    <property type="entry name" value="MTS"/>
    <property type="match status" value="1"/>
</dbReference>
<dbReference type="InterPro" id="IPR029063">
    <property type="entry name" value="SAM-dependent_MTases_sf"/>
</dbReference>
<reference evidence="8 9" key="1">
    <citation type="submission" date="2013-08" db="EMBL/GenBank/DDBJ databases">
        <authorList>
            <person name="Durkin A.S."/>
            <person name="Haft D.R."/>
            <person name="McCorrison J."/>
            <person name="Torralba M."/>
            <person name="Gillis M."/>
            <person name="Haft D.H."/>
            <person name="Methe B."/>
            <person name="Sutton G."/>
            <person name="Nelson K.E."/>
        </authorList>
    </citation>
    <scope>NUCLEOTIDE SEQUENCE [LARGE SCALE GENOMIC DNA]</scope>
    <source>
        <strain evidence="7 9">ATCC 35536</strain>
        <strain evidence="6 8">VPI DR56BR1116</strain>
    </source>
</reference>
<dbReference type="PATRIC" id="fig|1125725.3.peg.1805"/>
<feature type="domain" description="Release factor glutamine methyltransferase N-terminal" evidence="5">
    <location>
        <begin position="6"/>
        <end position="73"/>
    </location>
</feature>
<dbReference type="STRING" id="1125725.HMPREF1325_2631"/>
<sequence>MTIKNARDEAIKKLTNSPTAPLDADVLLSHTIKCSKSFLLAHRNDDLTDAQYGAFMSAIALRQTGLALAYITGHKEFYKLDFIVTQDVLVPKPDTETLVEKAVESIKELVRNKTTSTGKAVRTAEASKKNAETTKQNEGGQTDDTLRIADICTGSGCVGIAAARELNECGIFCELTLADISSRALEIAKQNASRLLTKAQFERTAFVSGDLLAAISPCTLFDAILANPPYVPSDEVTELLKDGRGDPALALDGDADGALGVRQSSDGLAITRRLVVQAYEHLTQGGVFFLESGEYNAKEAAHLMKKAGFVRVETHCDLSGRPRVTTGRRSGIVYFPQCSHVSSCLL</sequence>
<evidence type="ECO:0000256" key="2">
    <source>
        <dbReference type="ARBA" id="ARBA00022691"/>
    </source>
</evidence>
<evidence type="ECO:0000313" key="8">
    <source>
        <dbReference type="Proteomes" id="UP000016412"/>
    </source>
</evidence>
<dbReference type="PANTHER" id="PTHR18895">
    <property type="entry name" value="HEMK METHYLTRANSFERASE"/>
    <property type="match status" value="1"/>
</dbReference>
<dbReference type="GO" id="GO:0008170">
    <property type="term" value="F:N-methyltransferase activity"/>
    <property type="evidence" value="ECO:0007669"/>
    <property type="project" value="UniProtKB-ARBA"/>
</dbReference>
<keyword evidence="9" id="KW-1185">Reference proteome</keyword>
<evidence type="ECO:0000313" key="7">
    <source>
        <dbReference type="EMBL" id="ERJ97696.1"/>
    </source>
</evidence>
<feature type="domain" description="Methyltransferase small" evidence="4">
    <location>
        <begin position="145"/>
        <end position="235"/>
    </location>
</feature>
<dbReference type="SUPFAM" id="SSF53335">
    <property type="entry name" value="S-adenosyl-L-methionine-dependent methyltransferases"/>
    <property type="match status" value="1"/>
</dbReference>
<proteinExistence type="predicted"/>
<dbReference type="EC" id="2.1.1.-" evidence="6"/>
<dbReference type="Proteomes" id="UP000016412">
    <property type="component" value="Unassembled WGS sequence"/>
</dbReference>
<dbReference type="Pfam" id="PF17827">
    <property type="entry name" value="PrmC_N"/>
    <property type="match status" value="1"/>
</dbReference>
<dbReference type="Proteomes" id="UP000016646">
    <property type="component" value="Unassembled WGS sequence"/>
</dbReference>
<dbReference type="GO" id="GO:0008757">
    <property type="term" value="F:S-adenosylmethionine-dependent methyltransferase activity"/>
    <property type="evidence" value="ECO:0007669"/>
    <property type="project" value="UniProtKB-ARBA"/>
</dbReference>
<dbReference type="RefSeq" id="WP_021330764.1">
    <property type="nucleotide sequence ID" value="NZ_AUZJ01000043.1"/>
</dbReference>
<name>U2KGP1_TRESO</name>
<dbReference type="eggNOG" id="COG2890">
    <property type="taxonomic scope" value="Bacteria"/>
</dbReference>
<dbReference type="PANTHER" id="PTHR18895:SF74">
    <property type="entry name" value="MTRF1L RELEASE FACTOR GLUTAMINE METHYLTRANSFERASE"/>
    <property type="match status" value="1"/>
</dbReference>
<dbReference type="AlphaFoldDB" id="U2KGP1"/>
<dbReference type="InterPro" id="IPR007848">
    <property type="entry name" value="Small_mtfrase_dom"/>
</dbReference>
<keyword evidence="1 6" id="KW-0489">Methyltransferase</keyword>
<keyword evidence="6" id="KW-0808">Transferase</keyword>
<dbReference type="InterPro" id="IPR050320">
    <property type="entry name" value="N5-glutamine_MTase"/>
</dbReference>
<dbReference type="InterPro" id="IPR040758">
    <property type="entry name" value="PrmC_N"/>
</dbReference>
<dbReference type="InterPro" id="IPR002052">
    <property type="entry name" value="DNA_methylase_N6_adenine_CS"/>
</dbReference>
<evidence type="ECO:0000256" key="3">
    <source>
        <dbReference type="SAM" id="MobiDB-lite"/>
    </source>
</evidence>
<evidence type="ECO:0000313" key="9">
    <source>
        <dbReference type="Proteomes" id="UP000016646"/>
    </source>
</evidence>
<dbReference type="NCBIfam" id="TIGR03534">
    <property type="entry name" value="RF_mod_PrmC"/>
    <property type="match status" value="1"/>
</dbReference>
<accession>U2KGP1</accession>
<dbReference type="OrthoDB" id="9800643at2"/>
<dbReference type="PROSITE" id="PS00092">
    <property type="entry name" value="N6_MTASE"/>
    <property type="match status" value="1"/>
</dbReference>
<evidence type="ECO:0000256" key="1">
    <source>
        <dbReference type="ARBA" id="ARBA00022603"/>
    </source>
</evidence>
<keyword evidence="2" id="KW-0949">S-adenosyl-L-methionine</keyword>
<comment type="caution">
    <text evidence="6">The sequence shown here is derived from an EMBL/GenBank/DDBJ whole genome shotgun (WGS) entry which is preliminary data.</text>
</comment>
<dbReference type="EMBL" id="AVQI01000084">
    <property type="protein sequence ID" value="ERJ97696.1"/>
    <property type="molecule type" value="Genomic_DNA"/>
</dbReference>
<organism evidence="6 8">
    <name type="scientific">Treponema socranskii subsp. socranskii VPI DR56BR1116 = ATCC 35536</name>
    <dbReference type="NCBI Taxonomy" id="1125725"/>
    <lineage>
        <taxon>Bacteria</taxon>
        <taxon>Pseudomonadati</taxon>
        <taxon>Spirochaetota</taxon>
        <taxon>Spirochaetia</taxon>
        <taxon>Spirochaetales</taxon>
        <taxon>Treponemataceae</taxon>
        <taxon>Treponema</taxon>
    </lineage>
</organism>
<dbReference type="GO" id="GO:0003676">
    <property type="term" value="F:nucleic acid binding"/>
    <property type="evidence" value="ECO:0007669"/>
    <property type="project" value="InterPro"/>
</dbReference>
<dbReference type="EMBL" id="AUZJ01000043">
    <property type="protein sequence ID" value="ERF60366.1"/>
    <property type="molecule type" value="Genomic_DNA"/>
</dbReference>
<protein>
    <submittedName>
        <fullName evidence="6">Protein-(Glutamine-N5) methyltransferase, release factor-specific</fullName>
        <ecNumber evidence="6">2.1.1.-</ecNumber>
    </submittedName>
</protein>
<evidence type="ECO:0000313" key="6">
    <source>
        <dbReference type="EMBL" id="ERF60366.1"/>
    </source>
</evidence>
<dbReference type="Gene3D" id="3.40.50.150">
    <property type="entry name" value="Vaccinia Virus protein VP39"/>
    <property type="match status" value="1"/>
</dbReference>